<protein>
    <submittedName>
        <fullName evidence="1">Uncharacterized protein</fullName>
    </submittedName>
</protein>
<dbReference type="AlphaFoldDB" id="A0AAE1PW92"/>
<dbReference type="EMBL" id="JAWZYT010001114">
    <property type="protein sequence ID" value="KAK4315473.1"/>
    <property type="molecule type" value="Genomic_DNA"/>
</dbReference>
<keyword evidence="2" id="KW-1185">Reference proteome</keyword>
<dbReference type="Proteomes" id="UP001292094">
    <property type="component" value="Unassembled WGS sequence"/>
</dbReference>
<reference evidence="1" key="1">
    <citation type="submission" date="2023-11" db="EMBL/GenBank/DDBJ databases">
        <title>Genome assemblies of two species of porcelain crab, Petrolisthes cinctipes and Petrolisthes manimaculis (Anomura: Porcellanidae).</title>
        <authorList>
            <person name="Angst P."/>
        </authorList>
    </citation>
    <scope>NUCLEOTIDE SEQUENCE</scope>
    <source>
        <strain evidence="1">PB745_02</strain>
        <tissue evidence="1">Gill</tissue>
    </source>
</reference>
<evidence type="ECO:0000313" key="2">
    <source>
        <dbReference type="Proteomes" id="UP001292094"/>
    </source>
</evidence>
<proteinExistence type="predicted"/>
<accession>A0AAE1PW92</accession>
<evidence type="ECO:0000313" key="1">
    <source>
        <dbReference type="EMBL" id="KAK4315473.1"/>
    </source>
</evidence>
<comment type="caution">
    <text evidence="1">The sequence shown here is derived from an EMBL/GenBank/DDBJ whole genome shotgun (WGS) entry which is preliminary data.</text>
</comment>
<sequence>MMFLRDGSDENCIHVDTPRKFVIYLSSMNNDGTSPYYSCKRADKINSSNTWVEMACPAPSPHWRIARTLSPPVSSGPAPMSANGLYYTRAARALVE</sequence>
<organism evidence="1 2">
    <name type="scientific">Petrolisthes manimaculis</name>
    <dbReference type="NCBI Taxonomy" id="1843537"/>
    <lineage>
        <taxon>Eukaryota</taxon>
        <taxon>Metazoa</taxon>
        <taxon>Ecdysozoa</taxon>
        <taxon>Arthropoda</taxon>
        <taxon>Crustacea</taxon>
        <taxon>Multicrustacea</taxon>
        <taxon>Malacostraca</taxon>
        <taxon>Eumalacostraca</taxon>
        <taxon>Eucarida</taxon>
        <taxon>Decapoda</taxon>
        <taxon>Pleocyemata</taxon>
        <taxon>Anomura</taxon>
        <taxon>Galatheoidea</taxon>
        <taxon>Porcellanidae</taxon>
        <taxon>Petrolisthes</taxon>
    </lineage>
</organism>
<gene>
    <name evidence="1" type="ORF">Pmani_013388</name>
</gene>
<name>A0AAE1PW92_9EUCA</name>